<keyword evidence="3" id="KW-0175">Coiled coil</keyword>
<feature type="signal peptide" evidence="4">
    <location>
        <begin position="1"/>
        <end position="20"/>
    </location>
</feature>
<evidence type="ECO:0000256" key="1">
    <source>
        <dbReference type="ARBA" id="ARBA00004196"/>
    </source>
</evidence>
<name>A0ABQ6DSH8_9HYPH</name>
<keyword evidence="4" id="KW-0732">Signal</keyword>
<evidence type="ECO:0000256" key="4">
    <source>
        <dbReference type="SAM" id="SignalP"/>
    </source>
</evidence>
<dbReference type="Pfam" id="PF25944">
    <property type="entry name" value="Beta-barrel_RND"/>
    <property type="match status" value="1"/>
</dbReference>
<evidence type="ECO:0000313" key="10">
    <source>
        <dbReference type="Proteomes" id="UP001156856"/>
    </source>
</evidence>
<evidence type="ECO:0000259" key="5">
    <source>
        <dbReference type="Pfam" id="PF25876"/>
    </source>
</evidence>
<dbReference type="Gene3D" id="2.40.50.100">
    <property type="match status" value="1"/>
</dbReference>
<comment type="subcellular location">
    <subcellularLocation>
        <location evidence="1">Cell envelope</location>
    </subcellularLocation>
</comment>
<dbReference type="PANTHER" id="PTHR30158:SF3">
    <property type="entry name" value="MULTIDRUG EFFLUX PUMP SUBUNIT ACRA-RELATED"/>
    <property type="match status" value="1"/>
</dbReference>
<feature type="domain" description="Multidrug resistance protein MdtA-like C-terminal permuted SH3" evidence="8">
    <location>
        <begin position="322"/>
        <end position="384"/>
    </location>
</feature>
<organism evidence="9 10">
    <name type="scientific">Methylobacterium oxalidis</name>
    <dbReference type="NCBI Taxonomy" id="944322"/>
    <lineage>
        <taxon>Bacteria</taxon>
        <taxon>Pseudomonadati</taxon>
        <taxon>Pseudomonadota</taxon>
        <taxon>Alphaproteobacteria</taxon>
        <taxon>Hyphomicrobiales</taxon>
        <taxon>Methylobacteriaceae</taxon>
        <taxon>Methylobacterium</taxon>
    </lineage>
</organism>
<evidence type="ECO:0000259" key="7">
    <source>
        <dbReference type="Pfam" id="PF25944"/>
    </source>
</evidence>
<dbReference type="Pfam" id="PF25876">
    <property type="entry name" value="HH_MFP_RND"/>
    <property type="match status" value="1"/>
</dbReference>
<dbReference type="Pfam" id="PF25967">
    <property type="entry name" value="RND-MFP_C"/>
    <property type="match status" value="1"/>
</dbReference>
<comment type="caution">
    <text evidence="9">The sequence shown here is derived from an EMBL/GenBank/DDBJ whole genome shotgun (WGS) entry which is preliminary data.</text>
</comment>
<feature type="domain" description="Multidrug resistance protein MdtA-like beta-barrel" evidence="7">
    <location>
        <begin position="228"/>
        <end position="318"/>
    </location>
</feature>
<dbReference type="InterPro" id="IPR006143">
    <property type="entry name" value="RND_pump_MFP"/>
</dbReference>
<reference evidence="10" key="1">
    <citation type="journal article" date="2019" name="Int. J. Syst. Evol. Microbiol.">
        <title>The Global Catalogue of Microorganisms (GCM) 10K type strain sequencing project: providing services to taxonomists for standard genome sequencing and annotation.</title>
        <authorList>
            <consortium name="The Broad Institute Genomics Platform"/>
            <consortium name="The Broad Institute Genome Sequencing Center for Infectious Disease"/>
            <person name="Wu L."/>
            <person name="Ma J."/>
        </authorList>
    </citation>
    <scope>NUCLEOTIDE SEQUENCE [LARGE SCALE GENOMIC DNA]</scope>
    <source>
        <strain evidence="10">NBRC 107715</strain>
    </source>
</reference>
<evidence type="ECO:0000256" key="3">
    <source>
        <dbReference type="SAM" id="Coils"/>
    </source>
</evidence>
<dbReference type="InterPro" id="IPR058625">
    <property type="entry name" value="MdtA-like_BSH"/>
</dbReference>
<protein>
    <submittedName>
        <fullName evidence="9">RND transporter</fullName>
    </submittedName>
</protein>
<dbReference type="InterPro" id="IPR058627">
    <property type="entry name" value="MdtA-like_C"/>
</dbReference>
<evidence type="ECO:0000256" key="2">
    <source>
        <dbReference type="ARBA" id="ARBA00009477"/>
    </source>
</evidence>
<dbReference type="EMBL" id="BSPK01000111">
    <property type="protein sequence ID" value="GLS67108.1"/>
    <property type="molecule type" value="Genomic_DNA"/>
</dbReference>
<gene>
    <name evidence="9" type="primary">acrA_3</name>
    <name evidence="9" type="ORF">GCM10007888_54910</name>
</gene>
<accession>A0ABQ6DSH8</accession>
<dbReference type="Gene3D" id="1.10.287.470">
    <property type="entry name" value="Helix hairpin bin"/>
    <property type="match status" value="1"/>
</dbReference>
<feature type="chain" id="PRO_5045161117" evidence="4">
    <location>
        <begin position="21"/>
        <end position="441"/>
    </location>
</feature>
<dbReference type="NCBIfam" id="TIGR01730">
    <property type="entry name" value="RND_mfp"/>
    <property type="match status" value="1"/>
</dbReference>
<proteinExistence type="inferred from homology"/>
<feature type="coiled-coil region" evidence="3">
    <location>
        <begin position="122"/>
        <end position="187"/>
    </location>
</feature>
<feature type="domain" description="Multidrug resistance protein MdtA-like barrel-sandwich hybrid" evidence="6">
    <location>
        <begin position="81"/>
        <end position="224"/>
    </location>
</feature>
<dbReference type="InterPro" id="IPR058626">
    <property type="entry name" value="MdtA-like_b-barrel"/>
</dbReference>
<dbReference type="Gene3D" id="2.40.420.20">
    <property type="match status" value="1"/>
</dbReference>
<dbReference type="InterPro" id="IPR058624">
    <property type="entry name" value="MdtA-like_HH"/>
</dbReference>
<evidence type="ECO:0000313" key="9">
    <source>
        <dbReference type="EMBL" id="GLS67108.1"/>
    </source>
</evidence>
<evidence type="ECO:0000259" key="6">
    <source>
        <dbReference type="Pfam" id="PF25917"/>
    </source>
</evidence>
<dbReference type="PANTHER" id="PTHR30158">
    <property type="entry name" value="ACRA/E-RELATED COMPONENT OF DRUG EFFLUX TRANSPORTER"/>
    <property type="match status" value="1"/>
</dbReference>
<dbReference type="Pfam" id="PF25917">
    <property type="entry name" value="BSH_RND"/>
    <property type="match status" value="1"/>
</dbReference>
<sequence length="441" mass="47039">MCCKSPLIVLSCHPPRSARAVLTVPVSVLAGAVLVALSACNQKQQAAAPVPGPPPEVSVVTVAPQPIPYVRDLPGRVAPVRVAEVRSRVSGLVVKRLFEQGSQVKEGDILYKIDPAPYEVELASAEAALARQEAALVLANQQAERLETLLTKQTASQAQYDTAFAARKQAEAEVAGAKATRDRARLNLGWTDVRAPISGRIGRALLTEGTLIEQGTTGVLATIQQLDPIYVDITQSVGELNKLRRDLASGELSRLENDAANVHLIMDDGALYPLAGRLLFSDVTADPSTGQVTLRVQFPNPHDELFPGMYVRARIKQGIDSDAIAVPQQAIQRTNDGKAEVWVVKADDKVMLQPVEVGPVVGQSWLIRDGLKPGERVVTAGFQKISAGMQVRTIDASQASSWTGTLPTDPDSNDADRTVGISVLPSPQGCTRGPGRECVSP</sequence>
<feature type="domain" description="Multidrug resistance protein MdtA-like alpha-helical hairpin" evidence="5">
    <location>
        <begin position="121"/>
        <end position="191"/>
    </location>
</feature>
<dbReference type="SUPFAM" id="SSF111369">
    <property type="entry name" value="HlyD-like secretion proteins"/>
    <property type="match status" value="1"/>
</dbReference>
<comment type="similarity">
    <text evidence="2">Belongs to the membrane fusion protein (MFP) (TC 8.A.1) family.</text>
</comment>
<dbReference type="Proteomes" id="UP001156856">
    <property type="component" value="Unassembled WGS sequence"/>
</dbReference>
<evidence type="ECO:0000259" key="8">
    <source>
        <dbReference type="Pfam" id="PF25967"/>
    </source>
</evidence>
<dbReference type="Gene3D" id="2.40.30.170">
    <property type="match status" value="1"/>
</dbReference>
<keyword evidence="10" id="KW-1185">Reference proteome</keyword>